<comment type="caution">
    <text evidence="1">The sequence shown here is derived from an EMBL/GenBank/DDBJ whole genome shotgun (WGS) entry which is preliminary data.</text>
</comment>
<dbReference type="Pfam" id="PF13430">
    <property type="entry name" value="DUF4112"/>
    <property type="match status" value="1"/>
</dbReference>
<dbReference type="PANTHER" id="PTHR35519">
    <property type="entry name" value="MEMBRANE PROTEINS"/>
    <property type="match status" value="1"/>
</dbReference>
<sequence>MDDTSTRDFRSEFDIDFEGELPPTVDESAIRRMRTVARIFDDSIPVPGTDFRIGIDPVLGVLPVAGDVVSAGFSLYIVLESARLGVSFTTLLKMLATITIDAVGGSVPILGSIFDSVWKANTWNLKMALEDLAEPPGGKGDEDADAIEIEID</sequence>
<accession>A0ABD5U1R8</accession>
<name>A0ABD5U1R8_9EURY</name>
<gene>
    <name evidence="1" type="ORF">ACFQEV_17875</name>
</gene>
<evidence type="ECO:0000313" key="2">
    <source>
        <dbReference type="Proteomes" id="UP001596408"/>
    </source>
</evidence>
<organism evidence="1 2">
    <name type="scientific">Halopelagius fulvigenes</name>
    <dbReference type="NCBI Taxonomy" id="1198324"/>
    <lineage>
        <taxon>Archaea</taxon>
        <taxon>Methanobacteriati</taxon>
        <taxon>Methanobacteriota</taxon>
        <taxon>Stenosarchaea group</taxon>
        <taxon>Halobacteria</taxon>
        <taxon>Halobacteriales</taxon>
        <taxon>Haloferacaceae</taxon>
    </lineage>
</organism>
<dbReference type="AlphaFoldDB" id="A0ABD5U1R8"/>
<keyword evidence="2" id="KW-1185">Reference proteome</keyword>
<reference evidence="1 2" key="1">
    <citation type="journal article" date="2019" name="Int. J. Syst. Evol. Microbiol.">
        <title>The Global Catalogue of Microorganisms (GCM) 10K type strain sequencing project: providing services to taxonomists for standard genome sequencing and annotation.</title>
        <authorList>
            <consortium name="The Broad Institute Genomics Platform"/>
            <consortium name="The Broad Institute Genome Sequencing Center for Infectious Disease"/>
            <person name="Wu L."/>
            <person name="Ma J."/>
        </authorList>
    </citation>
    <scope>NUCLEOTIDE SEQUENCE [LARGE SCALE GENOMIC DNA]</scope>
    <source>
        <strain evidence="1 2">YIM 94188</strain>
    </source>
</reference>
<protein>
    <submittedName>
        <fullName evidence="1">DUF4112 domain-containing protein</fullName>
    </submittedName>
</protein>
<dbReference type="RefSeq" id="WP_379698971.1">
    <property type="nucleotide sequence ID" value="NZ_JBHSXH010000015.1"/>
</dbReference>
<evidence type="ECO:0000313" key="1">
    <source>
        <dbReference type="EMBL" id="MFC6826846.1"/>
    </source>
</evidence>
<dbReference type="PANTHER" id="PTHR35519:SF2">
    <property type="entry name" value="PH DOMAIN PROTEIN"/>
    <property type="match status" value="1"/>
</dbReference>
<dbReference type="InterPro" id="IPR025187">
    <property type="entry name" value="DUF4112"/>
</dbReference>
<proteinExistence type="predicted"/>
<dbReference type="EMBL" id="JBHSXH010000015">
    <property type="protein sequence ID" value="MFC6826846.1"/>
    <property type="molecule type" value="Genomic_DNA"/>
</dbReference>
<dbReference type="Proteomes" id="UP001596408">
    <property type="component" value="Unassembled WGS sequence"/>
</dbReference>